<dbReference type="EMBL" id="AAIGQE010000005">
    <property type="protein sequence ID" value="ECE0295208.1"/>
    <property type="molecule type" value="Genomic_DNA"/>
</dbReference>
<evidence type="ECO:0000313" key="6">
    <source>
        <dbReference type="EMBL" id="EBY1701626.1"/>
    </source>
</evidence>
<keyword evidence="2" id="KW-0449">Lipoprotein</keyword>
<dbReference type="Pfam" id="PF06998">
    <property type="entry name" value="DUF1307"/>
    <property type="match status" value="1"/>
</dbReference>
<dbReference type="eggNOG" id="COG4808">
    <property type="taxonomic scope" value="Bacteria"/>
</dbReference>
<dbReference type="Proteomes" id="UP000885385">
    <property type="component" value="Unassembled WGS sequence"/>
</dbReference>
<evidence type="ECO:0000313" key="11">
    <source>
        <dbReference type="EMBL" id="ECV8759885.1"/>
    </source>
</evidence>
<reference evidence="16" key="7">
    <citation type="submission" date="2019-08" db="EMBL/GenBank/DDBJ databases">
        <authorList>
            <consortium name="NCBI Pathogen Detection Project"/>
        </authorList>
    </citation>
    <scope>NUCLEOTIDE SEQUENCE</scope>
    <source>
        <strain evidence="15">Salmonella enterica</strain>
        <strain evidence="16">SSI_AA810</strain>
    </source>
</reference>
<dbReference type="OMA" id="ENTIPYQ"/>
<evidence type="ECO:0000313" key="3">
    <source>
        <dbReference type="EMBL" id="EBU9271742.1"/>
    </source>
</evidence>
<dbReference type="Proteomes" id="UP000839581">
    <property type="component" value="Unassembled WGS sequence"/>
</dbReference>
<dbReference type="EMBL" id="JYVU01000001">
    <property type="protein sequence ID" value="KTZ15824.1"/>
    <property type="molecule type" value="Genomic_DNA"/>
</dbReference>
<evidence type="ECO:0000313" key="19">
    <source>
        <dbReference type="EMBL" id="MLP86174.1"/>
    </source>
</evidence>
<dbReference type="Proteomes" id="UP000839617">
    <property type="component" value="Unassembled WGS sequence"/>
</dbReference>
<evidence type="ECO:0000313" key="21">
    <source>
        <dbReference type="Proteomes" id="UP000054461"/>
    </source>
</evidence>
<dbReference type="Proteomes" id="UP000839595">
    <property type="component" value="Unassembled WGS sequence"/>
</dbReference>
<evidence type="ECO:0000313" key="17">
    <source>
        <dbReference type="EMBL" id="KTZ15824.1"/>
    </source>
</evidence>
<dbReference type="Proteomes" id="UP000034636">
    <property type="component" value="Chromosome"/>
</dbReference>
<dbReference type="PROSITE" id="PS51257">
    <property type="entry name" value="PROKAR_LIPOPROTEIN"/>
    <property type="match status" value="1"/>
</dbReference>
<dbReference type="PATRIC" id="fig|59201.158.peg.2402"/>
<reference evidence="3" key="4">
    <citation type="submission" date="2018-06" db="EMBL/GenBank/DDBJ databases">
        <authorList>
            <person name="Ashton P.M."/>
            <person name="Dallman T."/>
            <person name="Nair S."/>
            <person name="De Pinna E."/>
            <person name="Peters T."/>
            <person name="Grant K."/>
        </authorList>
    </citation>
    <scope>NUCLEOTIDE SEQUENCE [LARGE SCALE GENOMIC DNA]</scope>
    <source>
        <strain evidence="4">231108</strain>
        <strain evidence="9">265852</strain>
        <strain evidence="18">29290</strain>
        <strain evidence="6">356083</strain>
        <strain evidence="5">422529</strain>
        <strain evidence="19">425567</strain>
        <strain evidence="13">43916</strain>
        <strain evidence="3">488670</strain>
        <strain evidence="7">632340</strain>
        <strain evidence="11">86846</strain>
    </source>
</reference>
<dbReference type="EMBL" id="DAANYP010000007">
    <property type="protein sequence ID" value="HAD1988033.1"/>
    <property type="molecule type" value="Genomic_DNA"/>
</dbReference>
<evidence type="ECO:0000313" key="7">
    <source>
        <dbReference type="EMBL" id="EBZ6922484.1"/>
    </source>
</evidence>
<evidence type="ECO:0000313" key="14">
    <source>
        <dbReference type="EMBL" id="EDI6664465.1"/>
    </source>
</evidence>
<evidence type="ECO:0000313" key="12">
    <source>
        <dbReference type="EMBL" id="ECW0640411.1"/>
    </source>
</evidence>
<reference evidence="14" key="5">
    <citation type="submission" date="2018-07" db="EMBL/GenBank/DDBJ databases">
        <authorList>
            <consortium name="PulseNet: The National Subtyping Network for Foodborne Disease Surveillance"/>
            <person name="Tarr C.L."/>
            <person name="Trees E."/>
            <person name="Katz L.S."/>
            <person name="Carleton-Romer H.A."/>
            <person name="Stroika S."/>
            <person name="Kucerova Z."/>
            <person name="Roache K.F."/>
            <person name="Sabol A.L."/>
            <person name="Besser J."/>
            <person name="Gerner-Smidt P."/>
        </authorList>
    </citation>
    <scope>NUCLEOTIDE SEQUENCE [LARGE SCALE GENOMIC DNA]</scope>
    <source>
        <strain evidence="10">PNUSAS008736</strain>
        <strain evidence="14">PNUSAS016739</strain>
    </source>
</reference>
<dbReference type="Proteomes" id="UP000839915">
    <property type="component" value="Unassembled WGS sequence"/>
</dbReference>
<dbReference type="EMBL" id="DAAFPQ010000009">
    <property type="protein sequence ID" value="HAB0971591.1"/>
    <property type="molecule type" value="Genomic_DNA"/>
</dbReference>
<dbReference type="EMBL" id="AAMLUT010000002">
    <property type="protein sequence ID" value="EDI6664465.1"/>
    <property type="molecule type" value="Genomic_DNA"/>
</dbReference>
<evidence type="ECO:0000313" key="8">
    <source>
        <dbReference type="EMBL" id="ECE0295208.1"/>
    </source>
</evidence>
<dbReference type="PIRSF" id="PIRSF006187">
    <property type="entry name" value="DUF1307"/>
    <property type="match status" value="1"/>
</dbReference>
<organism evidence="16">
    <name type="scientific">Salmonella typhimurium</name>
    <dbReference type="NCBI Taxonomy" id="90371"/>
    <lineage>
        <taxon>Bacteria</taxon>
        <taxon>Pseudomonadati</taxon>
        <taxon>Pseudomonadota</taxon>
        <taxon>Gammaproteobacteria</taxon>
        <taxon>Enterobacterales</taxon>
        <taxon>Enterobacteriaceae</taxon>
        <taxon>Salmonella</taxon>
    </lineage>
</organism>
<evidence type="ECO:0000313" key="18">
    <source>
        <dbReference type="EMBL" id="MIT48539.1"/>
    </source>
</evidence>
<dbReference type="EMBL" id="AAHRYM010000021">
    <property type="protein sequence ID" value="EBZ6922484.1"/>
    <property type="molecule type" value="Genomic_DNA"/>
</dbReference>
<dbReference type="EMBL" id="AAKUOT010000004">
    <property type="protein sequence ID" value="ECV8759885.1"/>
    <property type="molecule type" value="Genomic_DNA"/>
</dbReference>
<dbReference type="EMBL" id="AAHIDF010000002">
    <property type="protein sequence ID" value="EBW3626896.1"/>
    <property type="molecule type" value="Genomic_DNA"/>
</dbReference>
<dbReference type="EMBL" id="AAHDPU010000004">
    <property type="protein sequence ID" value="EBU9271742.1"/>
    <property type="molecule type" value="Genomic_DNA"/>
</dbReference>
<reference evidence="2 20" key="2">
    <citation type="journal article" date="2015" name="Genome Announc.">
        <title>Complete Genome Sequencing of a Multidrug-Resistant and Human-Invasive Salmonella enterica Serovar Typhimurium Strain of the Emerging Sequence Type 213 Genotype.</title>
        <authorList>
            <person name="Calva E."/>
            <person name="Silva C."/>
            <person name="Zaidi M.B."/>
            <person name="Sanchez-Flores A."/>
            <person name="Estrada K."/>
            <person name="Silva G.G."/>
            <person name="Soto-Jimenez L.M."/>
            <person name="Wiesner M."/>
            <person name="Fernandez-Mora M."/>
            <person name="Edwards R.A."/>
            <person name="Vinuesa P."/>
        </authorList>
    </citation>
    <scope>NUCLEOTIDE SEQUENCE [LARGE SCALE GENOMIC DNA]</scope>
    <source>
        <strain evidence="2 20">YU39</strain>
    </source>
</reference>
<evidence type="ECO:0000313" key="10">
    <source>
        <dbReference type="EMBL" id="ECU8354017.1"/>
    </source>
</evidence>
<accession>A0A0F7JA86</accession>
<dbReference type="SMR" id="A0A0D6FF51"/>
<keyword evidence="1" id="KW-0732">Signal</keyword>
<dbReference type="AlphaFoldDB" id="A0A0D6FF51"/>
<dbReference type="RefSeq" id="WP_001197952.1">
    <property type="nucleotide sequence ID" value="NZ_AP023291.1"/>
</dbReference>
<evidence type="ECO:0000313" key="16">
    <source>
        <dbReference type="EMBL" id="HAD1988033.1"/>
    </source>
</evidence>
<evidence type="ECO:0000313" key="15">
    <source>
        <dbReference type="EMBL" id="HAB0971591.1"/>
    </source>
</evidence>
<evidence type="ECO:0000313" key="13">
    <source>
        <dbReference type="EMBL" id="ECY5340871.1"/>
    </source>
</evidence>
<dbReference type="Proteomes" id="UP000839907">
    <property type="component" value="Unassembled WGS sequence"/>
</dbReference>
<sequence length="176" mass="20021">MQVLRLMALPLFALSLSVSITGCDQKNDTLQGKQNNMTAFIKKIAASKESEETQRYVGNLNGIEIKLTYYYKGDIVLRQISEHKLLYKTLKANNKEEAQKMLSQVGEAYQGMPGLTERIDYYDSYATEYVDINFTQAKISDLCKLPGSSIDNCSAYYLSMIRSQKLLEESGYHRIN</sequence>
<dbReference type="Proteomes" id="UP000885258">
    <property type="component" value="Unassembled WGS sequence"/>
</dbReference>
<proteinExistence type="predicted"/>
<gene>
    <name evidence="2" type="primary">yehR_2</name>
    <name evidence="11" type="ORF">AAB27_03145</name>
    <name evidence="18" type="ORF">AU613_06530</name>
    <name evidence="13" type="ORF">AVC05_06380</name>
    <name evidence="10" type="ORF">B1P38_10510</name>
    <name evidence="8" type="ORF">CE70_08390</name>
    <name evidence="14" type="ORF">CFF59_04185</name>
    <name evidence="17" type="ORF">DD95_00085</name>
    <name evidence="3" type="ORF">DMO92_06580</name>
    <name evidence="4" type="ORF">DPF41_02040</name>
    <name evidence="5" type="ORF">DPS76_07625</name>
    <name evidence="19" type="ORF">DRM14_12705</name>
    <name evidence="6" type="ORF">DU071_06625</name>
    <name evidence="9" type="ORF">E0935_06170</name>
    <name evidence="7" type="ORF">EER35_16120</name>
    <name evidence="12" type="ORF">F3R12_11185</name>
    <name evidence="16" type="ORF">G0124_14525</name>
    <name evidence="15" type="ORF">GB466_13610</name>
    <name evidence="2" type="ORF">SE14_02366</name>
</gene>
<dbReference type="Proteomes" id="UP000839911">
    <property type="component" value="Unassembled WGS sequence"/>
</dbReference>
<evidence type="ECO:0000313" key="2">
    <source>
        <dbReference type="EMBL" id="AKH07856.1"/>
    </source>
</evidence>
<dbReference type="KEGG" id="seni:CY43_11605"/>
<evidence type="ECO:0000313" key="5">
    <source>
        <dbReference type="EMBL" id="EBW5462318.1"/>
    </source>
</evidence>
<accession>A0A0D6FF51</accession>
<dbReference type="Proteomes" id="UP000054461">
    <property type="component" value="Unassembled WGS sequence"/>
</dbReference>
<dbReference type="EMBL" id="CP011428">
    <property type="protein sequence ID" value="AKH07856.1"/>
    <property type="molecule type" value="Genomic_DNA"/>
</dbReference>
<dbReference type="SUPFAM" id="SSF160704">
    <property type="entry name" value="YehR-like"/>
    <property type="match status" value="1"/>
</dbReference>
<feature type="signal peptide" evidence="1">
    <location>
        <begin position="1"/>
        <end position="22"/>
    </location>
</feature>
<dbReference type="EMBL" id="AAKRET010000009">
    <property type="protein sequence ID" value="ECU8354017.1"/>
    <property type="molecule type" value="Genomic_DNA"/>
</dbReference>
<reference evidence="8 22" key="6">
    <citation type="submission" date="2018-07" db="EMBL/GenBank/DDBJ databases">
        <authorList>
            <consortium name="GenomeTrakr network: Whole genome sequencing for foodborne pathogen traceback"/>
        </authorList>
    </citation>
    <scope>NUCLEOTIDE SEQUENCE [LARGE SCALE GENOMIC DNA]</scope>
    <source>
        <strain evidence="12">AUSMDU00020735</strain>
        <strain evidence="8 22">VA_WGS-00080</strain>
    </source>
</reference>
<accession>A0A0M2J1K7</accession>
<reference evidence="17 21" key="1">
    <citation type="submission" date="2014-09" db="EMBL/GenBank/DDBJ databases">
        <title>Salmonella Genotype and Phenotype Association.</title>
        <authorList>
            <person name="Chen Y."/>
            <person name="Folster J."/>
            <person name="Ayers S."/>
            <person name="Kabera C."/>
            <person name="Li C."/>
            <person name="Mukherjee S."/>
            <person name="Lam C."/>
            <person name="Zhao S."/>
            <person name="McDermott P."/>
        </authorList>
    </citation>
    <scope>NUCLEOTIDE SEQUENCE [LARGE SCALE GENOMIC DNA]</scope>
    <source>
        <strain evidence="17 21">CVM N32045</strain>
    </source>
</reference>
<dbReference type="EMBL" id="AAKVET010000006">
    <property type="protein sequence ID" value="ECW0640411.1"/>
    <property type="molecule type" value="Genomic_DNA"/>
</dbReference>
<dbReference type="EMBL" id="RVDJ01000011">
    <property type="protein sequence ID" value="MLP86174.1"/>
    <property type="molecule type" value="Genomic_DNA"/>
</dbReference>
<evidence type="ECO:0000256" key="1">
    <source>
        <dbReference type="SAM" id="SignalP"/>
    </source>
</evidence>
<dbReference type="Gene3D" id="3.30.1830.10">
    <property type="entry name" value="YehR-like"/>
    <property type="match status" value="1"/>
</dbReference>
<dbReference type="EMBL" id="RSUA01000009">
    <property type="protein sequence ID" value="MIT48539.1"/>
    <property type="molecule type" value="Genomic_DNA"/>
</dbReference>
<protein>
    <submittedName>
        <fullName evidence="16">DUF1307 domain-containing protein</fullName>
    </submittedName>
    <submittedName>
        <fullName evidence="2">Putative lipoprotein</fullName>
    </submittedName>
</protein>
<name>A0A0D6FF51_SALTM</name>
<dbReference type="Proteomes" id="UP000839908">
    <property type="component" value="Unassembled WGS sequence"/>
</dbReference>
<dbReference type="EMBL" id="AAIKGB010000005">
    <property type="protein sequence ID" value="ECF1542832.1"/>
    <property type="molecule type" value="Genomic_DNA"/>
</dbReference>
<dbReference type="Proteomes" id="UP000839616">
    <property type="component" value="Unassembled WGS sequence"/>
</dbReference>
<dbReference type="EMBL" id="AAHNIA010000008">
    <property type="protein sequence ID" value="EBY1701626.1"/>
    <property type="molecule type" value="Genomic_DNA"/>
</dbReference>
<dbReference type="InterPro" id="IPR036699">
    <property type="entry name" value="YehR-like_sf"/>
</dbReference>
<dbReference type="Proteomes" id="UP000839905">
    <property type="component" value="Unassembled WGS sequence"/>
</dbReference>
<evidence type="ECO:0000313" key="9">
    <source>
        <dbReference type="EMBL" id="ECF1542832.1"/>
    </source>
</evidence>
<reference evidence="16" key="3">
    <citation type="journal article" date="2018" name="Genome Biol.">
        <title>SKESA: strategic k-mer extension for scrupulous assemblies.</title>
        <authorList>
            <person name="Souvorov A."/>
            <person name="Agarwala R."/>
            <person name="Lipman D.J."/>
        </authorList>
    </citation>
    <scope>NUCLEOTIDE SEQUENCE</scope>
    <source>
        <strain evidence="15">Salmonella enterica</strain>
        <strain evidence="16">SSI_AA810</strain>
    </source>
</reference>
<evidence type="ECO:0000313" key="4">
    <source>
        <dbReference type="EMBL" id="EBW3626896.1"/>
    </source>
</evidence>
<dbReference type="Proteomes" id="UP000839914">
    <property type="component" value="Unassembled WGS sequence"/>
</dbReference>
<dbReference type="InterPro" id="IPR009736">
    <property type="entry name" value="DUF1307"/>
</dbReference>
<evidence type="ECO:0000313" key="20">
    <source>
        <dbReference type="Proteomes" id="UP000034636"/>
    </source>
</evidence>
<dbReference type="EMBL" id="AALDNI010000010">
    <property type="protein sequence ID" value="ECY5340871.1"/>
    <property type="molecule type" value="Genomic_DNA"/>
</dbReference>
<dbReference type="EMBL" id="AAHIPE010000006">
    <property type="protein sequence ID" value="EBW5462318.1"/>
    <property type="molecule type" value="Genomic_DNA"/>
</dbReference>
<dbReference type="Proteomes" id="UP000839909">
    <property type="component" value="Unassembled WGS sequence"/>
</dbReference>
<evidence type="ECO:0000313" key="22">
    <source>
        <dbReference type="Proteomes" id="UP000338496"/>
    </source>
</evidence>
<dbReference type="Proteomes" id="UP000338496">
    <property type="component" value="Unassembled WGS sequence"/>
</dbReference>
<feature type="chain" id="PRO_5043119641" evidence="1">
    <location>
        <begin position="23"/>
        <end position="176"/>
    </location>
</feature>